<feature type="domain" description="Glycosyltransferase Maf N-terminal" evidence="2">
    <location>
        <begin position="267"/>
        <end position="494"/>
    </location>
</feature>
<dbReference type="AlphaFoldDB" id="A0A2S9VEB7"/>
<sequence>MLNDIRLQLCSDEQLQSRNEAAVSSQIQQNQREGINALKRYIPSLLSYVFAQVKSNISIFCNKAKELNIVDYSSGQTFYGDKPLREVTAQVNKVAQQADLVNLNSGEWAQRALPLSLDALVVFGLGAGYHIQQLIERHTIKHLIIYEPQHQYLKCSMSMLSWQNILRLAQKKGTALYFQLEEDGRNVQQDLAELRQNTQANECYFYKHYNHIVFDALLTQIQQHGLFSISGLSLYALEKESVGDLSPRWSVPLDSDAWTATQLSQERFNKNLSAFKKFFNDIYEEFADYEPECWLPRANANAEVNLFHKVKNINLYGDSPLQECRNSFEFFASHPHKDTLATGTGGEKKRNFFHYQLVSKVEPLLKKLEDKQAELPEKVRSLIIFGLGVGYQFELLSNAYTLDRLFICEPNRDLFYASLYALDWHTILHRIDEQGGSLYLNIGDDGTHTFHELVTQFQVVGPYVLANTFFYQAYYNENLVNAIAQLREQLQVLIAMGDYFDHSRHLVAHTRQAILDGIPHLREKPAQYLSQAERNVPVFIVGNGPSLDGLIDTLKESQESVIIISCGTALQSLYRHGITPDFHAEIEANRSPYDWISRGADLSFLKQVSLISCNGIHPDISDLFKDVYLTFKPGESGTTAVQRLYESFPFALTKNAYPTVTNFVLAFASQFGFSQLYLLGVDLGFIDEKHHHSKASGYYMNDGKEQYEYSKVHNTSLTVAGNFRPFVNTKYEFKLAKEILERAVKDCDEVYNLSDGAKFEGTRPLHKEDTLILSTPEIKQACLSSIKSKGFERLDADEFQTRFNAKYQQDDLSKDFRRLISLTERDVESVEDVEELIETQRTVLLLSVKGSHSLLYFYLNGSLNFVNSALTKIVSIDDEKLALTLASEVLSLWHESLNTFLISVTAEPYAFDSVYAFYDTRQDVVFPQYIASNQIKYTAADSDLNDLLKSALDYWGIANTLADDDFNVVITQDIEYIESAHQSDVTKVYLHTDKALPSASMLTQSNVITLYCPVNELSNYNNLYYGCLLAVAAATLQCGACIVVPKLPAGESLLVADKLYDLAFLDDYYAYDLPLFFIFSPAPIAEDNKLIGLGDRARFVPHFTPELLVATEMPAKLQQEVFSEQSTSLNENK</sequence>
<dbReference type="Proteomes" id="UP000238949">
    <property type="component" value="Unassembled WGS sequence"/>
</dbReference>
<evidence type="ECO:0000313" key="3">
    <source>
        <dbReference type="EMBL" id="PRO74798.1"/>
    </source>
</evidence>
<proteinExistence type="predicted"/>
<evidence type="ECO:0000259" key="1">
    <source>
        <dbReference type="Pfam" id="PF01973"/>
    </source>
</evidence>
<name>A0A2S9VEB7_9ALTE</name>
<dbReference type="OrthoDB" id="7254531at2"/>
<dbReference type="InterPro" id="IPR045376">
    <property type="entry name" value="Maf_N"/>
</dbReference>
<dbReference type="InterPro" id="IPR002826">
    <property type="entry name" value="MptE-like"/>
</dbReference>
<evidence type="ECO:0000313" key="4">
    <source>
        <dbReference type="Proteomes" id="UP000238949"/>
    </source>
</evidence>
<dbReference type="PANTHER" id="PTHR41786">
    <property type="entry name" value="MOTILITY ACCESSORY FACTOR MAF"/>
    <property type="match status" value="1"/>
</dbReference>
<keyword evidence="4" id="KW-1185">Reference proteome</keyword>
<gene>
    <name evidence="3" type="ORF">C6Y40_04290</name>
</gene>
<evidence type="ECO:0000259" key="2">
    <source>
        <dbReference type="Pfam" id="PF20157"/>
    </source>
</evidence>
<dbReference type="PANTHER" id="PTHR41786:SF1">
    <property type="entry name" value="6-HYDROXYMETHYLPTERIN DIPHOSPHOKINASE MPTE-LIKE DOMAIN-CONTAINING PROTEIN"/>
    <property type="match status" value="1"/>
</dbReference>
<dbReference type="Gene3D" id="3.90.1480.10">
    <property type="entry name" value="Alpha-2,3-sialyltransferase"/>
    <property type="match status" value="1"/>
</dbReference>
<evidence type="ECO:0008006" key="5">
    <source>
        <dbReference type="Google" id="ProtNLM"/>
    </source>
</evidence>
<dbReference type="Pfam" id="PF01973">
    <property type="entry name" value="MptE-like"/>
    <property type="match status" value="1"/>
</dbReference>
<dbReference type="RefSeq" id="WP_105933506.1">
    <property type="nucleotide sequence ID" value="NZ_PVNP01000033.1"/>
</dbReference>
<comment type="caution">
    <text evidence="3">The sequence shown here is derived from an EMBL/GenBank/DDBJ whole genome shotgun (WGS) entry which is preliminary data.</text>
</comment>
<accession>A0A2S9VEB7</accession>
<feature type="domain" description="6-hydroxymethylpterin diphosphokinase MptE-like" evidence="1">
    <location>
        <begin position="515"/>
        <end position="687"/>
    </location>
</feature>
<organism evidence="3 4">
    <name type="scientific">Alteromonas alba</name>
    <dbReference type="NCBI Taxonomy" id="2079529"/>
    <lineage>
        <taxon>Bacteria</taxon>
        <taxon>Pseudomonadati</taxon>
        <taxon>Pseudomonadota</taxon>
        <taxon>Gammaproteobacteria</taxon>
        <taxon>Alteromonadales</taxon>
        <taxon>Alteromonadaceae</taxon>
        <taxon>Alteromonas/Salinimonas group</taxon>
        <taxon>Alteromonas</taxon>
    </lineage>
</organism>
<dbReference type="Pfam" id="PF20157">
    <property type="entry name" value="Maf_flag10_N"/>
    <property type="match status" value="2"/>
</dbReference>
<feature type="domain" description="Glycosyltransferase Maf N-terminal" evidence="2">
    <location>
        <begin position="110"/>
        <end position="224"/>
    </location>
</feature>
<dbReference type="EMBL" id="PVNP01000033">
    <property type="protein sequence ID" value="PRO74798.1"/>
    <property type="molecule type" value="Genomic_DNA"/>
</dbReference>
<reference evidence="4" key="1">
    <citation type="journal article" date="2020" name="Int. J. Syst. Evol. Microbiol.">
        <title>Alteromonas alba sp. nov., a marine bacterium isolated from the seawater of the West Pacific Ocean.</title>
        <authorList>
            <person name="Sun C."/>
            <person name="Wu Y.-H."/>
            <person name="Xamxidin M."/>
            <person name="Cheng H."/>
            <person name="Xu X.-W."/>
        </authorList>
    </citation>
    <scope>NUCLEOTIDE SEQUENCE [LARGE SCALE GENOMIC DNA]</scope>
    <source>
        <strain evidence="4">190</strain>
    </source>
</reference>
<protein>
    <recommendedName>
        <fullName evidence="5">DUF115 domain-containing protein</fullName>
    </recommendedName>
</protein>